<evidence type="ECO:0000256" key="3">
    <source>
        <dbReference type="ARBA" id="ARBA00022692"/>
    </source>
</evidence>
<evidence type="ECO:0000313" key="8">
    <source>
        <dbReference type="EMBL" id="CAK9135735.1"/>
    </source>
</evidence>
<dbReference type="InterPro" id="IPR000109">
    <property type="entry name" value="POT_fam"/>
</dbReference>
<dbReference type="GO" id="GO:0016020">
    <property type="term" value="C:membrane"/>
    <property type="evidence" value="ECO:0007669"/>
    <property type="project" value="UniProtKB-SubCell"/>
</dbReference>
<comment type="similarity">
    <text evidence="2">Belongs to the major facilitator superfamily. Proton-dependent oligopeptide transporter (POT/PTR) (TC 2.A.17) family.</text>
</comment>
<organism evidence="8 9">
    <name type="scientific">Ilex paraguariensis</name>
    <name type="common">yerba mate</name>
    <dbReference type="NCBI Taxonomy" id="185542"/>
    <lineage>
        <taxon>Eukaryota</taxon>
        <taxon>Viridiplantae</taxon>
        <taxon>Streptophyta</taxon>
        <taxon>Embryophyta</taxon>
        <taxon>Tracheophyta</taxon>
        <taxon>Spermatophyta</taxon>
        <taxon>Magnoliopsida</taxon>
        <taxon>eudicotyledons</taxon>
        <taxon>Gunneridae</taxon>
        <taxon>Pentapetalae</taxon>
        <taxon>asterids</taxon>
        <taxon>campanulids</taxon>
        <taxon>Aquifoliales</taxon>
        <taxon>Aquifoliaceae</taxon>
        <taxon>Ilex</taxon>
    </lineage>
</organism>
<evidence type="ECO:0000256" key="4">
    <source>
        <dbReference type="ARBA" id="ARBA00022989"/>
    </source>
</evidence>
<keyword evidence="3 7" id="KW-0812">Transmembrane</keyword>
<name>A0ABC8QWK2_9AQUA</name>
<evidence type="ECO:0000256" key="5">
    <source>
        <dbReference type="ARBA" id="ARBA00023136"/>
    </source>
</evidence>
<dbReference type="InterPro" id="IPR036259">
    <property type="entry name" value="MFS_trans_sf"/>
</dbReference>
<comment type="similarity">
    <text evidence="6">Belongs to the major facilitator superfamily. Phosphate:H(+) symporter (TC 2.A.1.9) family.</text>
</comment>
<feature type="transmembrane region" description="Helical" evidence="7">
    <location>
        <begin position="141"/>
        <end position="171"/>
    </location>
</feature>
<gene>
    <name evidence="8" type="ORF">ILEXP_LOCUS2697</name>
</gene>
<evidence type="ECO:0000256" key="2">
    <source>
        <dbReference type="ARBA" id="ARBA00005982"/>
    </source>
</evidence>
<keyword evidence="9" id="KW-1185">Reference proteome</keyword>
<feature type="transmembrane region" description="Helical" evidence="7">
    <location>
        <begin position="183"/>
        <end position="202"/>
    </location>
</feature>
<evidence type="ECO:0000256" key="1">
    <source>
        <dbReference type="ARBA" id="ARBA00004141"/>
    </source>
</evidence>
<dbReference type="EMBL" id="CAUOFW020000725">
    <property type="protein sequence ID" value="CAK9135735.1"/>
    <property type="molecule type" value="Genomic_DNA"/>
</dbReference>
<accession>A0ABC8QWK2</accession>
<evidence type="ECO:0000256" key="6">
    <source>
        <dbReference type="ARBA" id="ARBA00044504"/>
    </source>
</evidence>
<dbReference type="AlphaFoldDB" id="A0ABC8QWK2"/>
<comment type="caution">
    <text evidence="8">The sequence shown here is derived from an EMBL/GenBank/DDBJ whole genome shotgun (WGS) entry which is preliminary data.</text>
</comment>
<comment type="subcellular location">
    <subcellularLocation>
        <location evidence="1">Membrane</location>
        <topology evidence="1">Multi-pass membrane protein</topology>
    </subcellularLocation>
</comment>
<sequence length="229" mass="26691">MGGSFWDSSNLLGGCYSSVFLEIIFLHSCQTIWKSNHKLSCPQDPREFYEKYDLVNDQELLPHTNRLKFLDKAAILTRSQTIEEQENKKWRLYRITEMEETKIFFTMIPMFMPFIICGIVSSMGTSFFLEQAMSVTHRFKFLTFSFLIFFYAFSMYISASIHALIAIIGSIFGMVKQKHIPPIRIGFEIMISIFCYIVAALVEQRRLIMAKRHDLIDVPHSTIPMSIFC</sequence>
<evidence type="ECO:0000313" key="9">
    <source>
        <dbReference type="Proteomes" id="UP001642360"/>
    </source>
</evidence>
<proteinExistence type="inferred from homology"/>
<reference evidence="8 9" key="1">
    <citation type="submission" date="2024-02" db="EMBL/GenBank/DDBJ databases">
        <authorList>
            <person name="Vignale AGUSTIN F."/>
            <person name="Sosa J E."/>
            <person name="Modenutti C."/>
        </authorList>
    </citation>
    <scope>NUCLEOTIDE SEQUENCE [LARGE SCALE GENOMIC DNA]</scope>
</reference>
<dbReference type="Pfam" id="PF00854">
    <property type="entry name" value="PTR2"/>
    <property type="match status" value="1"/>
</dbReference>
<evidence type="ECO:0000256" key="7">
    <source>
        <dbReference type="SAM" id="Phobius"/>
    </source>
</evidence>
<feature type="transmembrane region" description="Helical" evidence="7">
    <location>
        <begin position="103"/>
        <end position="129"/>
    </location>
</feature>
<dbReference type="Proteomes" id="UP001642360">
    <property type="component" value="Unassembled WGS sequence"/>
</dbReference>
<protein>
    <submittedName>
        <fullName evidence="8">Uncharacterized protein</fullName>
    </submittedName>
</protein>
<keyword evidence="4 7" id="KW-1133">Transmembrane helix</keyword>
<dbReference type="Gene3D" id="1.20.1250.20">
    <property type="entry name" value="MFS general substrate transporter like domains"/>
    <property type="match status" value="1"/>
</dbReference>
<dbReference type="PANTHER" id="PTHR11654">
    <property type="entry name" value="OLIGOPEPTIDE TRANSPORTER-RELATED"/>
    <property type="match status" value="1"/>
</dbReference>
<keyword evidence="5 7" id="KW-0472">Membrane</keyword>